<dbReference type="HOGENOM" id="CLU_023003_0_0_1"/>
<sequence>MEVFEPPMICCSVPDSRYTNAVEACFNISQLKTFVAQCEEDYQLLNHCFNDSAEAGLRKDGKVNTWYRPKLEHTLARPPMSMDELQELGLDAYAIDKIDCPDGLLWYLRREVNMHRTAVGLDGSKVDVARAMEAVSRLGPRGEGGGATFIAGNVINTVQRSRYGRRVAQNMTRDLRPARNLVASAVDPEVKRNLDLVIQGARQALEVINEGANELAAEERIIREQEAVYKRKFDELDERKRKVNEAKKRLGSLAGKIEVCKAKLMELENAPPVDDERVRLKQELLDISQKRVKVAKDYTQLIRALIVDQIAATRSGIEFLQVGANRSALEALCQEKDERYQRALAEFEEGAQGTLFYFILFSFAAAVAHTHDAMFAADKIFLAAKEDAKSKRDISVELVRKMDREFQEQFEKMEVDGSVHERTVDQLRAELETQKANLDLIMITNPGVVDQYERRKAEIGDLSKRIEDKEKKCLGLERDIKFARDNWQPALERLVASIGKKFSAAFDRIGCAGEIRVSPHDDYEKWAIDILVKFRDKEKLTLLTGQRQSGGERSLTTILYLMSLTEEARTPFSLVDEINQGMDQRAERAVHDSMVEVTCKPDSCQYFLITPKLLPDLMYHERMKILCVNNGEWLPEAKGIGNMMNMIDTFVQMRDRSSRAG</sequence>
<protein>
    <recommendedName>
        <fullName evidence="2">Structural maintenance of chromosomes protein 5</fullName>
    </recommendedName>
</protein>
<evidence type="ECO:0000256" key="4">
    <source>
        <dbReference type="SAM" id="Coils"/>
    </source>
</evidence>
<dbReference type="EMBL" id="KN833690">
    <property type="protein sequence ID" value="KIK29039.1"/>
    <property type="molecule type" value="Genomic_DNA"/>
</dbReference>
<dbReference type="PANTHER" id="PTHR45916:SF1">
    <property type="entry name" value="STRUCTURAL MAINTENANCE OF CHROMOSOMES PROTEIN 5"/>
    <property type="match status" value="1"/>
</dbReference>
<dbReference type="AlphaFoldDB" id="A0A0C9ZSS0"/>
<name>A0A0C9ZSS0_9AGAM</name>
<keyword evidence="3 4" id="KW-0175">Coiled coil</keyword>
<comment type="similarity">
    <text evidence="1">Belongs to the SMC family. SMC5 subfamily.</text>
</comment>
<dbReference type="Gene3D" id="3.40.50.300">
    <property type="entry name" value="P-loop containing nucleotide triphosphate hydrolases"/>
    <property type="match status" value="1"/>
</dbReference>
<dbReference type="STRING" id="765257.A0A0C9ZSS0"/>
<dbReference type="GO" id="GO:0003697">
    <property type="term" value="F:single-stranded DNA binding"/>
    <property type="evidence" value="ECO:0007669"/>
    <property type="project" value="TreeGrafter"/>
</dbReference>
<reference evidence="5 6" key="1">
    <citation type="submission" date="2014-04" db="EMBL/GenBank/DDBJ databases">
        <authorList>
            <consortium name="DOE Joint Genome Institute"/>
            <person name="Kuo A."/>
            <person name="Kohler A."/>
            <person name="Costa M.D."/>
            <person name="Nagy L.G."/>
            <person name="Floudas D."/>
            <person name="Copeland A."/>
            <person name="Barry K.W."/>
            <person name="Cichocki N."/>
            <person name="Veneault-Fourrey C."/>
            <person name="LaButti K."/>
            <person name="Lindquist E.A."/>
            <person name="Lipzen A."/>
            <person name="Lundell T."/>
            <person name="Morin E."/>
            <person name="Murat C."/>
            <person name="Sun H."/>
            <person name="Tunlid A."/>
            <person name="Henrissat B."/>
            <person name="Grigoriev I.V."/>
            <person name="Hibbett D.S."/>
            <person name="Martin F."/>
            <person name="Nordberg H.P."/>
            <person name="Cantor M.N."/>
            <person name="Hua S.X."/>
        </authorList>
    </citation>
    <scope>NUCLEOTIDE SEQUENCE [LARGE SCALE GENOMIC DNA]</scope>
    <source>
        <strain evidence="5 6">441</strain>
    </source>
</reference>
<feature type="coiled-coil region" evidence="4">
    <location>
        <begin position="424"/>
        <end position="486"/>
    </location>
</feature>
<accession>A0A0C9ZSS0</accession>
<organism evidence="5 6">
    <name type="scientific">Pisolithus microcarpus 441</name>
    <dbReference type="NCBI Taxonomy" id="765257"/>
    <lineage>
        <taxon>Eukaryota</taxon>
        <taxon>Fungi</taxon>
        <taxon>Dikarya</taxon>
        <taxon>Basidiomycota</taxon>
        <taxon>Agaricomycotina</taxon>
        <taxon>Agaricomycetes</taxon>
        <taxon>Agaricomycetidae</taxon>
        <taxon>Boletales</taxon>
        <taxon>Sclerodermatineae</taxon>
        <taxon>Pisolithaceae</taxon>
        <taxon>Pisolithus</taxon>
    </lineage>
</organism>
<evidence type="ECO:0000313" key="5">
    <source>
        <dbReference type="EMBL" id="KIK29039.1"/>
    </source>
</evidence>
<dbReference type="OrthoDB" id="10254973at2759"/>
<proteinExistence type="inferred from homology"/>
<evidence type="ECO:0000256" key="2">
    <source>
        <dbReference type="ARBA" id="ARBA00018687"/>
    </source>
</evidence>
<evidence type="ECO:0000256" key="1">
    <source>
        <dbReference type="ARBA" id="ARBA00010171"/>
    </source>
</evidence>
<evidence type="ECO:0000313" key="6">
    <source>
        <dbReference type="Proteomes" id="UP000054018"/>
    </source>
</evidence>
<dbReference type="GO" id="GO:0000724">
    <property type="term" value="P:double-strand break repair via homologous recombination"/>
    <property type="evidence" value="ECO:0007669"/>
    <property type="project" value="TreeGrafter"/>
</dbReference>
<evidence type="ECO:0000256" key="3">
    <source>
        <dbReference type="ARBA" id="ARBA00023054"/>
    </source>
</evidence>
<keyword evidence="6" id="KW-1185">Reference proteome</keyword>
<reference evidence="6" key="2">
    <citation type="submission" date="2015-01" db="EMBL/GenBank/DDBJ databases">
        <title>Evolutionary Origins and Diversification of the Mycorrhizal Mutualists.</title>
        <authorList>
            <consortium name="DOE Joint Genome Institute"/>
            <consortium name="Mycorrhizal Genomics Consortium"/>
            <person name="Kohler A."/>
            <person name="Kuo A."/>
            <person name="Nagy L.G."/>
            <person name="Floudas D."/>
            <person name="Copeland A."/>
            <person name="Barry K.W."/>
            <person name="Cichocki N."/>
            <person name="Veneault-Fourrey C."/>
            <person name="LaButti K."/>
            <person name="Lindquist E.A."/>
            <person name="Lipzen A."/>
            <person name="Lundell T."/>
            <person name="Morin E."/>
            <person name="Murat C."/>
            <person name="Riley R."/>
            <person name="Ohm R."/>
            <person name="Sun H."/>
            <person name="Tunlid A."/>
            <person name="Henrissat B."/>
            <person name="Grigoriev I.V."/>
            <person name="Hibbett D.S."/>
            <person name="Martin F."/>
        </authorList>
    </citation>
    <scope>NUCLEOTIDE SEQUENCE [LARGE SCALE GENOMIC DNA]</scope>
    <source>
        <strain evidence="6">441</strain>
    </source>
</reference>
<dbReference type="InterPro" id="IPR027417">
    <property type="entry name" value="P-loop_NTPase"/>
</dbReference>
<gene>
    <name evidence="5" type="ORF">PISMIDRAFT_516114</name>
</gene>
<dbReference type="GO" id="GO:0005634">
    <property type="term" value="C:nucleus"/>
    <property type="evidence" value="ECO:0007669"/>
    <property type="project" value="TreeGrafter"/>
</dbReference>
<dbReference type="PANTHER" id="PTHR45916">
    <property type="entry name" value="STRUCTURAL MAINTENANCE OF CHROMOSOMES PROTEIN 5"/>
    <property type="match status" value="1"/>
</dbReference>
<dbReference type="Proteomes" id="UP000054018">
    <property type="component" value="Unassembled WGS sequence"/>
</dbReference>
<dbReference type="GO" id="GO:0030915">
    <property type="term" value="C:Smc5-Smc6 complex"/>
    <property type="evidence" value="ECO:0007669"/>
    <property type="project" value="TreeGrafter"/>
</dbReference>
<dbReference type="SUPFAM" id="SSF52540">
    <property type="entry name" value="P-loop containing nucleoside triphosphate hydrolases"/>
    <property type="match status" value="1"/>
</dbReference>